<dbReference type="RefSeq" id="XP_067717992.1">
    <property type="nucleotide sequence ID" value="XM_067861891.1"/>
</dbReference>
<dbReference type="PANTHER" id="PTHR43364">
    <property type="entry name" value="NADH-SPECIFIC METHYLGLYOXAL REDUCTASE-RELATED"/>
    <property type="match status" value="1"/>
</dbReference>
<dbReference type="Gene3D" id="3.20.20.100">
    <property type="entry name" value="NADP-dependent oxidoreductase domain"/>
    <property type="match status" value="1"/>
</dbReference>
<feature type="domain" description="NADP-dependent oxidoreductase" evidence="3">
    <location>
        <begin position="298"/>
        <end position="633"/>
    </location>
</feature>
<evidence type="ECO:0000313" key="5">
    <source>
        <dbReference type="Proteomes" id="UP001497744"/>
    </source>
</evidence>
<evidence type="ECO:0000256" key="1">
    <source>
        <dbReference type="ARBA" id="ARBA00023002"/>
    </source>
</evidence>
<keyword evidence="1" id="KW-0560">Oxidoreductase</keyword>
<dbReference type="InterPro" id="IPR023210">
    <property type="entry name" value="NADP_OxRdtase_dom"/>
</dbReference>
<dbReference type="GO" id="GO:0016491">
    <property type="term" value="F:oxidoreductase activity"/>
    <property type="evidence" value="ECO:0007669"/>
    <property type="project" value="UniProtKB-KW"/>
</dbReference>
<dbReference type="GeneID" id="94197404"/>
<name>A0AAV4M0J1_BABCB</name>
<dbReference type="InterPro" id="IPR036812">
    <property type="entry name" value="NAD(P)_OxRdtase_dom_sf"/>
</dbReference>
<dbReference type="InterPro" id="IPR050523">
    <property type="entry name" value="AKR_Detox_Biosynth"/>
</dbReference>
<reference evidence="4 5" key="1">
    <citation type="submission" date="2021-06" db="EMBL/GenBank/DDBJ databases">
        <title>Genome sequence of Babesia caballi.</title>
        <authorList>
            <person name="Yamagishi J."/>
            <person name="Kidaka T."/>
            <person name="Ochi A."/>
        </authorList>
    </citation>
    <scope>NUCLEOTIDE SEQUENCE [LARGE SCALE GENOMIC DNA]</scope>
    <source>
        <strain evidence="4">USDA-D6B2</strain>
    </source>
</reference>
<comment type="caution">
    <text evidence="4">The sequence shown here is derived from an EMBL/GenBank/DDBJ whole genome shotgun (WGS) entry which is preliminary data.</text>
</comment>
<dbReference type="Proteomes" id="UP001497744">
    <property type="component" value="Unassembled WGS sequence"/>
</dbReference>
<evidence type="ECO:0000259" key="3">
    <source>
        <dbReference type="Pfam" id="PF00248"/>
    </source>
</evidence>
<proteinExistence type="predicted"/>
<dbReference type="PANTHER" id="PTHR43364:SF4">
    <property type="entry name" value="NAD(P)-LINKED OXIDOREDUCTASE SUPERFAMILY PROTEIN"/>
    <property type="match status" value="1"/>
</dbReference>
<dbReference type="Pfam" id="PF00248">
    <property type="entry name" value="Aldo_ket_red"/>
    <property type="match status" value="1"/>
</dbReference>
<evidence type="ECO:0000256" key="2">
    <source>
        <dbReference type="SAM" id="MobiDB-lite"/>
    </source>
</evidence>
<organism evidence="4 5">
    <name type="scientific">Babesia caballi</name>
    <dbReference type="NCBI Taxonomy" id="5871"/>
    <lineage>
        <taxon>Eukaryota</taxon>
        <taxon>Sar</taxon>
        <taxon>Alveolata</taxon>
        <taxon>Apicomplexa</taxon>
        <taxon>Aconoidasida</taxon>
        <taxon>Piroplasmida</taxon>
        <taxon>Babesiidae</taxon>
        <taxon>Babesia</taxon>
    </lineage>
</organism>
<evidence type="ECO:0000313" key="4">
    <source>
        <dbReference type="EMBL" id="GIX65923.1"/>
    </source>
</evidence>
<protein>
    <submittedName>
        <fullName evidence="4">Aldo-keto reductase</fullName>
    </submittedName>
</protein>
<dbReference type="CDD" id="cd19094">
    <property type="entry name" value="AKR_Tas-like"/>
    <property type="match status" value="1"/>
</dbReference>
<gene>
    <name evidence="4" type="ORF">BcabD6B2_53580</name>
</gene>
<dbReference type="SUPFAM" id="SSF51430">
    <property type="entry name" value="NAD(P)-linked oxidoreductase"/>
    <property type="match status" value="1"/>
</dbReference>
<keyword evidence="5" id="KW-1185">Reference proteome</keyword>
<dbReference type="AlphaFoldDB" id="A0AAV4M0J1"/>
<accession>A0AAV4M0J1</accession>
<sequence>MPYDPNDEELKTKHPQRPSRTLNKKAAELWEKYHHRFPPLPTESDFYERINNTPVTTIKVQGCEIEVRQPGLGLPWFIDEENRIKFISCFEPGSIENASLVADASQYRIPFFEKGNHWLPLPGAAASYLPNVRIVEHRTDIEGYEYVTVLHDSERDYRWTYERSTPNRAQNFDGRGPLELFELTPSGIRPIRAPAPSKYKPFVPVDYFNVPQNVSQYFPRKPLDTGIFRLPKLDDVLNIKMRNTDRDIALATCKSKAPLGYVQLYQNFWKTVSTREHPSGSLVRYRRLGPSDLVVSDICLGTMTFGGTVDELAAHKLLDYAVDDFGINFIDTSELYPLPTSPDTQGKCELLLGRWLAHRGPSTRSKLVVATKIAGRSPHLSWLREGGCTLSKANIIKAVDGCLSRLKIDYLDLLQLHWPDRYVPMHDSGDFDEVLFDPEVAILFPCLFILQRMANSTSVPMEEQLEGIGALLSQGKIRHWGLSNETPWGVLRFHHLAKQAGLPGPASVQLNYNLLCRNDLEKGFVELCRPQNTGTALLAYGPLAGGILTGKYLEYLDATTAARLLRFPSYMARYRGSLAARAVRDYYDIAMSYKYPNLCALALRWVLTRPFICSTIIGVSDLYQLRENLHCLNPSLGVTDRMEREINQLHWKWRDPLRICQ</sequence>
<feature type="region of interest" description="Disordered" evidence="2">
    <location>
        <begin position="1"/>
        <end position="21"/>
    </location>
</feature>
<dbReference type="EMBL" id="BPLF01000005">
    <property type="protein sequence ID" value="GIX65923.1"/>
    <property type="molecule type" value="Genomic_DNA"/>
</dbReference>